<dbReference type="Pfam" id="PF00067">
    <property type="entry name" value="p450"/>
    <property type="match status" value="1"/>
</dbReference>
<dbReference type="InterPro" id="IPR002401">
    <property type="entry name" value="Cyt_P450_E_grp-I"/>
</dbReference>
<evidence type="ECO:0000256" key="3">
    <source>
        <dbReference type="ARBA" id="ARBA00022723"/>
    </source>
</evidence>
<keyword evidence="2 7" id="KW-0349">Heme</keyword>
<dbReference type="InterPro" id="IPR050196">
    <property type="entry name" value="Cytochrome_P450_Monoox"/>
</dbReference>
<proteinExistence type="inferred from homology"/>
<evidence type="ECO:0000256" key="2">
    <source>
        <dbReference type="ARBA" id="ARBA00022617"/>
    </source>
</evidence>
<evidence type="ECO:0000256" key="7">
    <source>
        <dbReference type="PIRSR" id="PIRSR602401-1"/>
    </source>
</evidence>
<dbReference type="SUPFAM" id="SSF48264">
    <property type="entry name" value="Cytochrome P450"/>
    <property type="match status" value="1"/>
</dbReference>
<dbReference type="PANTHER" id="PTHR24291:SF50">
    <property type="entry name" value="BIFUNCTIONAL ALBAFLAVENONE MONOOXYGENASE_TERPENE SYNTHASE"/>
    <property type="match status" value="1"/>
</dbReference>
<accession>A0A839HRH5</accession>
<dbReference type="PANTHER" id="PTHR24291">
    <property type="entry name" value="CYTOCHROME P450 FAMILY 4"/>
    <property type="match status" value="1"/>
</dbReference>
<dbReference type="PRINTS" id="PR00463">
    <property type="entry name" value="EP450I"/>
</dbReference>
<evidence type="ECO:0000256" key="8">
    <source>
        <dbReference type="RuleBase" id="RU000461"/>
    </source>
</evidence>
<dbReference type="GO" id="GO:0005506">
    <property type="term" value="F:iron ion binding"/>
    <property type="evidence" value="ECO:0007669"/>
    <property type="project" value="InterPro"/>
</dbReference>
<comment type="cofactor">
    <cofactor evidence="7">
        <name>heme</name>
        <dbReference type="ChEBI" id="CHEBI:30413"/>
    </cofactor>
</comment>
<evidence type="ECO:0000313" key="9">
    <source>
        <dbReference type="EMBL" id="MBB1162070.1"/>
    </source>
</evidence>
<dbReference type="PRINTS" id="PR00385">
    <property type="entry name" value="P450"/>
</dbReference>
<dbReference type="GO" id="GO:0020037">
    <property type="term" value="F:heme binding"/>
    <property type="evidence" value="ECO:0007669"/>
    <property type="project" value="InterPro"/>
</dbReference>
<evidence type="ECO:0000256" key="5">
    <source>
        <dbReference type="ARBA" id="ARBA00023004"/>
    </source>
</evidence>
<comment type="caution">
    <text evidence="9">The sequence shown here is derived from an EMBL/GenBank/DDBJ whole genome shotgun (WGS) entry which is preliminary data.</text>
</comment>
<keyword evidence="4 8" id="KW-0560">Oxidoreductase</keyword>
<dbReference type="Gene3D" id="1.10.630.10">
    <property type="entry name" value="Cytochrome P450"/>
    <property type="match status" value="1"/>
</dbReference>
<dbReference type="InterPro" id="IPR001128">
    <property type="entry name" value="Cyt_P450"/>
</dbReference>
<dbReference type="GO" id="GO:0016705">
    <property type="term" value="F:oxidoreductase activity, acting on paired donors, with incorporation or reduction of molecular oxygen"/>
    <property type="evidence" value="ECO:0007669"/>
    <property type="project" value="InterPro"/>
</dbReference>
<evidence type="ECO:0000256" key="6">
    <source>
        <dbReference type="ARBA" id="ARBA00023033"/>
    </source>
</evidence>
<dbReference type="RefSeq" id="WP_182663613.1">
    <property type="nucleotide sequence ID" value="NZ_JACIVI010000002.1"/>
</dbReference>
<evidence type="ECO:0000313" key="10">
    <source>
        <dbReference type="Proteomes" id="UP000586093"/>
    </source>
</evidence>
<dbReference type="GO" id="GO:0004497">
    <property type="term" value="F:monooxygenase activity"/>
    <property type="evidence" value="ECO:0007669"/>
    <property type="project" value="UniProtKB-KW"/>
</dbReference>
<gene>
    <name evidence="9" type="ORF">H4F90_08760</name>
</gene>
<keyword evidence="10" id="KW-1185">Reference proteome</keyword>
<dbReference type="EMBL" id="JACIVI010000002">
    <property type="protein sequence ID" value="MBB1162070.1"/>
    <property type="molecule type" value="Genomic_DNA"/>
</dbReference>
<evidence type="ECO:0000256" key="4">
    <source>
        <dbReference type="ARBA" id="ARBA00023002"/>
    </source>
</evidence>
<dbReference type="InterPro" id="IPR036396">
    <property type="entry name" value="Cyt_P450_sf"/>
</dbReference>
<comment type="similarity">
    <text evidence="1 8">Belongs to the cytochrome P450 family.</text>
</comment>
<dbReference type="AlphaFoldDB" id="A0A839HRH5"/>
<keyword evidence="5 7" id="KW-0408">Iron</keyword>
<organism evidence="9 10">
    <name type="scientific">Aquariibacter albus</name>
    <dbReference type="NCBI Taxonomy" id="2759899"/>
    <lineage>
        <taxon>Bacteria</taxon>
        <taxon>Pseudomonadati</taxon>
        <taxon>Pseudomonadota</taxon>
        <taxon>Betaproteobacteria</taxon>
        <taxon>Burkholderiales</taxon>
        <taxon>Sphaerotilaceae</taxon>
        <taxon>Aquariibacter</taxon>
    </lineage>
</organism>
<protein>
    <submittedName>
        <fullName evidence="9">Cytochrome P450</fullName>
    </submittedName>
</protein>
<dbReference type="PROSITE" id="PS00086">
    <property type="entry name" value="CYTOCHROME_P450"/>
    <property type="match status" value="1"/>
</dbReference>
<keyword evidence="6 8" id="KW-0503">Monooxygenase</keyword>
<sequence>MSRFCPHYPPPAARRPSLWTMFFSKRRSWLDSLYARSYTMKMGEVHLPGVDLYMVNEPALVRRVLVDEAAAFPKHAMLGDALRPLLGDSIFTTNGAVWQRQRSLMNPSFEATRVRHVYGRMRDAAEAMLARLRAVPDGSEHDLETEMTHVAADIILRTILSQPLDGGDARRIFEAFERYQALAPRLMMPAFFGLRWLRPWWQVRRSRQAAEAIRSLLSALIQPRHAAFHAARAADARADEGGDDILATLLQVRDPATGEGFRFEELVDQVAMLFLAGHETSASALSWALHLLAHAPEVQQRLHEEALRQLGPGPMPDEVGAVKGLVLARNVFRETLRLFPPVGFLAREAAQACPMRDKKLPAGASVLVSPWLIHRHRGLWADPDVFDPDRYGAEDEPAPEVAEAAATEAEGPALPSARESLRRAYLPFGLGPRVCIGAAFAWQEGALVLATLAREFVFEPVEGHVPEPVGRLTIRSDNGIRLRIRRRPAPAAQEAA</sequence>
<feature type="binding site" description="axial binding residue" evidence="7">
    <location>
        <position position="435"/>
    </location>
    <ligand>
        <name>heme</name>
        <dbReference type="ChEBI" id="CHEBI:30413"/>
    </ligand>
    <ligandPart>
        <name>Fe</name>
        <dbReference type="ChEBI" id="CHEBI:18248"/>
    </ligandPart>
</feature>
<dbReference type="InterPro" id="IPR017972">
    <property type="entry name" value="Cyt_P450_CS"/>
</dbReference>
<evidence type="ECO:0000256" key="1">
    <source>
        <dbReference type="ARBA" id="ARBA00010617"/>
    </source>
</evidence>
<name>A0A839HRH5_9BURK</name>
<keyword evidence="3 7" id="KW-0479">Metal-binding</keyword>
<reference evidence="9 10" key="1">
    <citation type="submission" date="2020-08" db="EMBL/GenBank/DDBJ databases">
        <title>Aquariorum lacteus gen. nov., sp. nov., a new member of the family Comamonadaceae, isolated from freshwater aquarium.</title>
        <authorList>
            <person name="Chun S.-J."/>
        </authorList>
    </citation>
    <scope>NUCLEOTIDE SEQUENCE [LARGE SCALE GENOMIC DNA]</scope>
    <source>
        <strain evidence="9 10">SJAQ100</strain>
    </source>
</reference>
<dbReference type="Proteomes" id="UP000586093">
    <property type="component" value="Unassembled WGS sequence"/>
</dbReference>